<keyword evidence="1" id="KW-0175">Coiled coil</keyword>
<evidence type="ECO:0000256" key="1">
    <source>
        <dbReference type="SAM" id="Coils"/>
    </source>
</evidence>
<evidence type="ECO:0000313" key="2">
    <source>
        <dbReference type="EMBL" id="RUR65872.1"/>
    </source>
</evidence>
<dbReference type="AlphaFoldDB" id="A0A433MDN8"/>
<reference evidence="2 3" key="1">
    <citation type="submission" date="2018-12" db="EMBL/GenBank/DDBJ databases">
        <title>The genome sequences of Variovorax guangxiensis DSM 27352.</title>
        <authorList>
            <person name="Gao J."/>
            <person name="Sun J."/>
        </authorList>
    </citation>
    <scope>NUCLEOTIDE SEQUENCE [LARGE SCALE GENOMIC DNA]</scope>
    <source>
        <strain evidence="2 3">DSM 27352</strain>
    </source>
</reference>
<feature type="coiled-coil region" evidence="1">
    <location>
        <begin position="1"/>
        <end position="56"/>
    </location>
</feature>
<protein>
    <submittedName>
        <fullName evidence="2">Uncharacterized protein</fullName>
    </submittedName>
</protein>
<sequence length="122" mass="13452">MEALLDELRTLEKRANALLALDVDVENKLVEEDRGKAEYKALKDGIAARLKEFERRPPAGAEDWVISTFAAALRAAHIGMRAPTNASPWNSSWRSSVHELADELSYYAATLAKGLSVQTGRV</sequence>
<dbReference type="RefSeq" id="WP_126018967.1">
    <property type="nucleotide sequence ID" value="NZ_RXFT01000001.1"/>
</dbReference>
<dbReference type="Proteomes" id="UP000281118">
    <property type="component" value="Unassembled WGS sequence"/>
</dbReference>
<dbReference type="EMBL" id="RXFT01000001">
    <property type="protein sequence ID" value="RUR65872.1"/>
    <property type="molecule type" value="Genomic_DNA"/>
</dbReference>
<comment type="caution">
    <text evidence="2">The sequence shown here is derived from an EMBL/GenBank/DDBJ whole genome shotgun (WGS) entry which is preliminary data.</text>
</comment>
<accession>A0A433MDN8</accession>
<organism evidence="2 3">
    <name type="scientific">Variovorax guangxiensis</name>
    <dbReference type="NCBI Taxonomy" id="1775474"/>
    <lineage>
        <taxon>Bacteria</taxon>
        <taxon>Pseudomonadati</taxon>
        <taxon>Pseudomonadota</taxon>
        <taxon>Betaproteobacteria</taxon>
        <taxon>Burkholderiales</taxon>
        <taxon>Comamonadaceae</taxon>
        <taxon>Variovorax</taxon>
    </lineage>
</organism>
<name>A0A433MDN8_9BURK</name>
<gene>
    <name evidence="2" type="ORF">EJP67_02235</name>
</gene>
<proteinExistence type="predicted"/>
<evidence type="ECO:0000313" key="3">
    <source>
        <dbReference type="Proteomes" id="UP000281118"/>
    </source>
</evidence>